<dbReference type="GO" id="GO:0003700">
    <property type="term" value="F:DNA-binding transcription factor activity"/>
    <property type="evidence" value="ECO:0007669"/>
    <property type="project" value="InterPro"/>
</dbReference>
<dbReference type="RefSeq" id="WP_044635518.1">
    <property type="nucleotide sequence ID" value="NZ_CP007229.1"/>
</dbReference>
<dbReference type="InterPro" id="IPR046348">
    <property type="entry name" value="SIS_dom_sf"/>
</dbReference>
<gene>
    <name evidence="6" type="primary">MCYN0262</name>
    <name evidence="6" type="ORF">NCTC10125_00528</name>
</gene>
<dbReference type="GO" id="GO:0097367">
    <property type="term" value="F:carbohydrate derivative binding"/>
    <property type="evidence" value="ECO:0007669"/>
    <property type="project" value="InterPro"/>
</dbReference>
<dbReference type="PANTHER" id="PTHR30514">
    <property type="entry name" value="GLUCOKINASE"/>
    <property type="match status" value="1"/>
</dbReference>
<dbReference type="Pfam" id="PF01418">
    <property type="entry name" value="HTH_6"/>
    <property type="match status" value="1"/>
</dbReference>
<sequence length="273" mass="31499">MKSVFFDTKIVENLTKTEKIIVKLAQENPQFFYKSSLKSLANKSQSSISLISNLAKKLGFESFKDMQFYVYYHFLNSNEIKTKENGTKNAKIIQNLYKYYHNSLIQTLELIDLEQISEFALQIVSAKKIFIYGAGSSAIAASELAINLQKLGLNSVNFRDFHNFLLVSVQPEPLKILFSKSCKTKEVNFALHKFVENNDNFILITANKTTKIAKNRVILYQTLEQKDRFVSISSKINQQFISDVIFFSAANLISDHYHKNYEKNLKILKEWNS</sequence>
<dbReference type="InterPro" id="IPR035472">
    <property type="entry name" value="RpiR-like_SIS"/>
</dbReference>
<dbReference type="SUPFAM" id="SSF46689">
    <property type="entry name" value="Homeodomain-like"/>
    <property type="match status" value="1"/>
</dbReference>
<dbReference type="PROSITE" id="PS51464">
    <property type="entry name" value="SIS"/>
    <property type="match status" value="1"/>
</dbReference>
<reference evidence="6 7" key="1">
    <citation type="submission" date="2019-01" db="EMBL/GenBank/DDBJ databases">
        <authorList>
            <consortium name="Pathogen Informatics"/>
        </authorList>
    </citation>
    <scope>NUCLEOTIDE SEQUENCE [LARGE SCALE GENOMIC DNA]</scope>
    <source>
        <strain evidence="6 7">NCTC10125</strain>
    </source>
</reference>
<evidence type="ECO:0000259" key="5">
    <source>
        <dbReference type="PROSITE" id="PS51464"/>
    </source>
</evidence>
<feature type="domain" description="SIS" evidence="5">
    <location>
        <begin position="119"/>
        <end position="263"/>
    </location>
</feature>
<evidence type="ECO:0000313" key="6">
    <source>
        <dbReference type="EMBL" id="VEU62081.1"/>
    </source>
</evidence>
<dbReference type="Gene3D" id="3.40.50.10490">
    <property type="entry name" value="Glucose-6-phosphate isomerase like protein, domain 1"/>
    <property type="match status" value="1"/>
</dbReference>
<evidence type="ECO:0000259" key="4">
    <source>
        <dbReference type="PROSITE" id="PS51071"/>
    </source>
</evidence>
<keyword evidence="1" id="KW-0805">Transcription regulation</keyword>
<dbReference type="SUPFAM" id="SSF53697">
    <property type="entry name" value="SIS domain"/>
    <property type="match status" value="1"/>
</dbReference>
<dbReference type="Proteomes" id="UP000289629">
    <property type="component" value="Chromosome"/>
</dbReference>
<feature type="domain" description="HTH rpiR-type" evidence="4">
    <location>
        <begin position="1"/>
        <end position="77"/>
    </location>
</feature>
<proteinExistence type="predicted"/>
<dbReference type="GO" id="GO:1901135">
    <property type="term" value="P:carbohydrate derivative metabolic process"/>
    <property type="evidence" value="ECO:0007669"/>
    <property type="project" value="InterPro"/>
</dbReference>
<dbReference type="CDD" id="cd05013">
    <property type="entry name" value="SIS_RpiR"/>
    <property type="match status" value="1"/>
</dbReference>
<dbReference type="InterPro" id="IPR000281">
    <property type="entry name" value="HTH_RpiR"/>
</dbReference>
<evidence type="ECO:0000313" key="7">
    <source>
        <dbReference type="Proteomes" id="UP000289629"/>
    </source>
</evidence>
<name>A0AAJ5NLL5_9BACT</name>
<dbReference type="PROSITE" id="PS51071">
    <property type="entry name" value="HTH_RPIR"/>
    <property type="match status" value="1"/>
</dbReference>
<dbReference type="InterPro" id="IPR047640">
    <property type="entry name" value="RpiR-like"/>
</dbReference>
<protein>
    <submittedName>
        <fullName evidence="6">Transcriptional regulator</fullName>
    </submittedName>
</protein>
<dbReference type="Gene3D" id="1.10.10.10">
    <property type="entry name" value="Winged helix-like DNA-binding domain superfamily/Winged helix DNA-binding domain"/>
    <property type="match status" value="1"/>
</dbReference>
<dbReference type="KEGG" id="mds:MDIS_02800"/>
<dbReference type="AlphaFoldDB" id="A0AAJ5NLL5"/>
<dbReference type="InterPro" id="IPR036388">
    <property type="entry name" value="WH-like_DNA-bd_sf"/>
</dbReference>
<dbReference type="InterPro" id="IPR001347">
    <property type="entry name" value="SIS_dom"/>
</dbReference>
<evidence type="ECO:0000256" key="1">
    <source>
        <dbReference type="ARBA" id="ARBA00023015"/>
    </source>
</evidence>
<evidence type="ECO:0000256" key="2">
    <source>
        <dbReference type="ARBA" id="ARBA00023125"/>
    </source>
</evidence>
<evidence type="ECO:0000256" key="3">
    <source>
        <dbReference type="ARBA" id="ARBA00023163"/>
    </source>
</evidence>
<keyword evidence="2" id="KW-0238">DNA-binding</keyword>
<dbReference type="EMBL" id="LR214971">
    <property type="protein sequence ID" value="VEU62081.1"/>
    <property type="molecule type" value="Genomic_DNA"/>
</dbReference>
<dbReference type="GO" id="GO:0003677">
    <property type="term" value="F:DNA binding"/>
    <property type="evidence" value="ECO:0007669"/>
    <property type="project" value="UniProtKB-KW"/>
</dbReference>
<organism evidence="6 7">
    <name type="scientific">Mesomycoplasma dispar</name>
    <dbReference type="NCBI Taxonomy" id="86660"/>
    <lineage>
        <taxon>Bacteria</taxon>
        <taxon>Bacillati</taxon>
        <taxon>Mycoplasmatota</taxon>
        <taxon>Mycoplasmoidales</taxon>
        <taxon>Metamycoplasmataceae</taxon>
        <taxon>Mesomycoplasma</taxon>
    </lineage>
</organism>
<dbReference type="PANTHER" id="PTHR30514:SF21">
    <property type="entry name" value="RPIR-FAMILY TRANSCRIPTIONAL REGULATOR"/>
    <property type="match status" value="1"/>
</dbReference>
<keyword evidence="3" id="KW-0804">Transcription</keyword>
<dbReference type="Pfam" id="PF01380">
    <property type="entry name" value="SIS"/>
    <property type="match status" value="1"/>
</dbReference>
<accession>A0AAJ5NLL5</accession>
<dbReference type="InterPro" id="IPR009057">
    <property type="entry name" value="Homeodomain-like_sf"/>
</dbReference>